<dbReference type="Pfam" id="PF21211">
    <property type="entry name" value="FkbH_N"/>
    <property type="match status" value="1"/>
</dbReference>
<dbReference type="AlphaFoldDB" id="A0A382Q8A8"/>
<dbReference type="InterPro" id="IPR010037">
    <property type="entry name" value="FkbH_domain"/>
</dbReference>
<dbReference type="InterPro" id="IPR023214">
    <property type="entry name" value="HAD_sf"/>
</dbReference>
<dbReference type="InterPro" id="IPR036412">
    <property type="entry name" value="HAD-like_sf"/>
</dbReference>
<protein>
    <recommendedName>
        <fullName evidence="1">BF1531-like N-terminal domain-containing protein</fullName>
    </recommendedName>
</protein>
<reference evidence="2" key="1">
    <citation type="submission" date="2018-05" db="EMBL/GenBank/DDBJ databases">
        <authorList>
            <person name="Lanie J.A."/>
            <person name="Ng W.-L."/>
            <person name="Kazmierczak K.M."/>
            <person name="Andrzejewski T.M."/>
            <person name="Davidsen T.M."/>
            <person name="Wayne K.J."/>
            <person name="Tettelin H."/>
            <person name="Glass J.I."/>
            <person name="Rusch D."/>
            <person name="Podicherti R."/>
            <person name="Tsui H.-C.T."/>
            <person name="Winkler M.E."/>
        </authorList>
    </citation>
    <scope>NUCLEOTIDE SEQUENCE</scope>
</reference>
<feature type="non-terminal residue" evidence="2">
    <location>
        <position position="1"/>
    </location>
</feature>
<dbReference type="SUPFAM" id="SSF56784">
    <property type="entry name" value="HAD-like"/>
    <property type="match status" value="1"/>
</dbReference>
<proteinExistence type="predicted"/>
<dbReference type="InterPro" id="IPR036514">
    <property type="entry name" value="SGNH_hydro_sf"/>
</dbReference>
<evidence type="ECO:0000259" key="1">
    <source>
        <dbReference type="Pfam" id="PF21211"/>
    </source>
</evidence>
<dbReference type="NCBIfam" id="TIGR01686">
    <property type="entry name" value="FkbH"/>
    <property type="match status" value="1"/>
</dbReference>
<sequence length="336" mass="39288">IKFFVDKSQSKLIVTNFVPPTYSPYGIFESKANYGLQEMIYDLNRKLLEEFKNNPLVYVFDFNGFVTTLGQNNIFDYRQYYFGDVRVSLEKIPYLANAFMSYVKPILGLSRKCIVLDLDNILWGGIIGEDGFNGIKLDHNDSIGKSFIEFQKYLLALHERGIILAVNSKNNFDDAIKVIKEHPNMILHEEHFACLKINWNDKVTNLREIAQEVNIGLDSMVFFDDDRMNRDFVRSILPEVLTIEMPEDPSMYVPTLIGLNDFNVTKITEEDKERGKMYLDQRRRTEFQKTTTDFREYLKQLGIKVIIKNANEFTIPRISQLTLKTNQFNLTTKRYQ</sequence>
<dbReference type="Gene3D" id="3.40.50.1110">
    <property type="entry name" value="SGNH hydrolase"/>
    <property type="match status" value="1"/>
</dbReference>
<organism evidence="2">
    <name type="scientific">marine metagenome</name>
    <dbReference type="NCBI Taxonomy" id="408172"/>
    <lineage>
        <taxon>unclassified sequences</taxon>
        <taxon>metagenomes</taxon>
        <taxon>ecological metagenomes</taxon>
    </lineage>
</organism>
<dbReference type="InterPro" id="IPR010033">
    <property type="entry name" value="HAD_SF_ppase_IIIC"/>
</dbReference>
<gene>
    <name evidence="2" type="ORF">METZ01_LOCUS333325</name>
</gene>
<name>A0A382Q8A8_9ZZZZ</name>
<dbReference type="InterPro" id="IPR049369">
    <property type="entry name" value="BF1531-like_N"/>
</dbReference>
<feature type="domain" description="BF1531-like N-terminal" evidence="1">
    <location>
        <begin position="4"/>
        <end position="101"/>
    </location>
</feature>
<dbReference type="NCBIfam" id="TIGR01681">
    <property type="entry name" value="HAD-SF-IIIC"/>
    <property type="match status" value="1"/>
</dbReference>
<feature type="non-terminal residue" evidence="2">
    <location>
        <position position="336"/>
    </location>
</feature>
<accession>A0A382Q8A8</accession>
<dbReference type="EMBL" id="UINC01111907">
    <property type="protein sequence ID" value="SVC80471.1"/>
    <property type="molecule type" value="Genomic_DNA"/>
</dbReference>
<dbReference type="Gene3D" id="3.40.50.1000">
    <property type="entry name" value="HAD superfamily/HAD-like"/>
    <property type="match status" value="1"/>
</dbReference>
<evidence type="ECO:0000313" key="2">
    <source>
        <dbReference type="EMBL" id="SVC80471.1"/>
    </source>
</evidence>